<dbReference type="InterPro" id="IPR021099">
    <property type="entry name" value="PORR_domain"/>
</dbReference>
<dbReference type="AlphaFoldDB" id="F6H2U4"/>
<reference evidence="4" key="1">
    <citation type="journal article" date="2007" name="Nature">
        <title>The grapevine genome sequence suggests ancestral hexaploidization in major angiosperm phyla.</title>
        <authorList>
            <consortium name="The French-Italian Public Consortium for Grapevine Genome Characterization."/>
            <person name="Jaillon O."/>
            <person name="Aury J.-M."/>
            <person name="Noel B."/>
            <person name="Policriti A."/>
            <person name="Clepet C."/>
            <person name="Casagrande A."/>
            <person name="Choisne N."/>
            <person name="Aubourg S."/>
            <person name="Vitulo N."/>
            <person name="Jubin C."/>
            <person name="Vezzi A."/>
            <person name="Legeai F."/>
            <person name="Hugueney P."/>
            <person name="Dasilva C."/>
            <person name="Horner D."/>
            <person name="Mica E."/>
            <person name="Jublot D."/>
            <person name="Poulain J."/>
            <person name="Bruyere C."/>
            <person name="Billault A."/>
            <person name="Segurens B."/>
            <person name="Gouyvenoux M."/>
            <person name="Ugarte E."/>
            <person name="Cattonaro F."/>
            <person name="Anthouard V."/>
            <person name="Vico V."/>
            <person name="Del Fabbro C."/>
            <person name="Alaux M."/>
            <person name="Di Gaspero G."/>
            <person name="Dumas V."/>
            <person name="Felice N."/>
            <person name="Paillard S."/>
            <person name="Juman I."/>
            <person name="Moroldo M."/>
            <person name="Scalabrin S."/>
            <person name="Canaguier A."/>
            <person name="Le Clainche I."/>
            <person name="Malacrida G."/>
            <person name="Durand E."/>
            <person name="Pesole G."/>
            <person name="Laucou V."/>
            <person name="Chatelet P."/>
            <person name="Merdinoglu D."/>
            <person name="Delledonne M."/>
            <person name="Pezzotti M."/>
            <person name="Lecharny A."/>
            <person name="Scarpelli C."/>
            <person name="Artiguenave F."/>
            <person name="Pe M.E."/>
            <person name="Valle G."/>
            <person name="Morgante M."/>
            <person name="Caboche M."/>
            <person name="Adam-Blondon A.-F."/>
            <person name="Weissenbach J."/>
            <person name="Quetier F."/>
            <person name="Wincker P."/>
        </authorList>
    </citation>
    <scope>NUCLEOTIDE SEQUENCE [LARGE SCALE GENOMIC DNA]</scope>
    <source>
        <strain evidence="4">cv. Pinot noir / PN40024</strain>
    </source>
</reference>
<dbReference type="EMBL" id="FN595231">
    <property type="protein sequence ID" value="CCB46629.1"/>
    <property type="molecule type" value="Genomic_DNA"/>
</dbReference>
<dbReference type="Pfam" id="PF11955">
    <property type="entry name" value="PORR"/>
    <property type="match status" value="1"/>
</dbReference>
<feature type="domain" description="PORR" evidence="2">
    <location>
        <begin position="1"/>
        <end position="40"/>
    </location>
</feature>
<name>F6H2U4_VITVI</name>
<dbReference type="OrthoDB" id="10411568at2759"/>
<protein>
    <recommendedName>
        <fullName evidence="2">PORR domain-containing protein</fullName>
    </recommendedName>
</protein>
<accession>F6H2U4</accession>
<dbReference type="InParanoid" id="F6H2U4"/>
<dbReference type="HOGENOM" id="CLU_3261589_0_0_1"/>
<dbReference type="Proteomes" id="UP000009183">
    <property type="component" value="Chromosome 4"/>
</dbReference>
<proteinExistence type="predicted"/>
<keyword evidence="4" id="KW-1185">Reference proteome</keyword>
<dbReference type="GO" id="GO:0003723">
    <property type="term" value="F:RNA binding"/>
    <property type="evidence" value="ECO:0007669"/>
    <property type="project" value="InterPro"/>
</dbReference>
<gene>
    <name evidence="3" type="ordered locus">VIT_04s0008g02240</name>
</gene>
<evidence type="ECO:0000259" key="2">
    <source>
        <dbReference type="Pfam" id="PF11955"/>
    </source>
</evidence>
<sequence>MTKEAEDLVAEEEGLLEQHGDKAAEHVTRFLMMLIDKQLPGG</sequence>
<evidence type="ECO:0000313" key="3">
    <source>
        <dbReference type="EMBL" id="CCB46629.1"/>
    </source>
</evidence>
<organism evidence="3 4">
    <name type="scientific">Vitis vinifera</name>
    <name type="common">Grape</name>
    <dbReference type="NCBI Taxonomy" id="29760"/>
    <lineage>
        <taxon>Eukaryota</taxon>
        <taxon>Viridiplantae</taxon>
        <taxon>Streptophyta</taxon>
        <taxon>Embryophyta</taxon>
        <taxon>Tracheophyta</taxon>
        <taxon>Spermatophyta</taxon>
        <taxon>Magnoliopsida</taxon>
        <taxon>eudicotyledons</taxon>
        <taxon>Gunneridae</taxon>
        <taxon>Pentapetalae</taxon>
        <taxon>rosids</taxon>
        <taxon>Vitales</taxon>
        <taxon>Vitaceae</taxon>
        <taxon>Viteae</taxon>
        <taxon>Vitis</taxon>
    </lineage>
</organism>
<feature type="region of interest" description="Disordered" evidence="1">
    <location>
        <begin position="1"/>
        <end position="20"/>
    </location>
</feature>
<dbReference type="PaxDb" id="29760-VIT_04s0008g02240.t01"/>
<evidence type="ECO:0000256" key="1">
    <source>
        <dbReference type="SAM" id="MobiDB-lite"/>
    </source>
</evidence>
<evidence type="ECO:0000313" key="4">
    <source>
        <dbReference type="Proteomes" id="UP000009183"/>
    </source>
</evidence>